<keyword evidence="2 11" id="KW-0813">Transport</keyword>
<dbReference type="AlphaFoldDB" id="A0A127M4G2"/>
<dbReference type="Gene3D" id="2.40.170.20">
    <property type="entry name" value="TonB-dependent receptor, beta-barrel domain"/>
    <property type="match status" value="1"/>
</dbReference>
<keyword evidence="10 11" id="KW-0998">Cell outer membrane</keyword>
<keyword evidence="14" id="KW-0732">Signal</keyword>
<dbReference type="Gene3D" id="2.170.130.10">
    <property type="entry name" value="TonB-dependent receptor, plug domain"/>
    <property type="match status" value="1"/>
</dbReference>
<proteinExistence type="inferred from homology"/>
<evidence type="ECO:0000256" key="1">
    <source>
        <dbReference type="ARBA" id="ARBA00004571"/>
    </source>
</evidence>
<dbReference type="Pfam" id="PF07715">
    <property type="entry name" value="Plug"/>
    <property type="match status" value="1"/>
</dbReference>
<evidence type="ECO:0000256" key="10">
    <source>
        <dbReference type="ARBA" id="ARBA00023237"/>
    </source>
</evidence>
<dbReference type="PROSITE" id="PS52016">
    <property type="entry name" value="TONB_DEPENDENT_REC_3"/>
    <property type="match status" value="1"/>
</dbReference>
<feature type="region of interest" description="Disordered" evidence="13">
    <location>
        <begin position="192"/>
        <end position="212"/>
    </location>
</feature>
<dbReference type="InterPro" id="IPR012910">
    <property type="entry name" value="Plug_dom"/>
</dbReference>
<keyword evidence="4" id="KW-0410">Iron transport</keyword>
<keyword evidence="6" id="KW-0408">Iron</keyword>
<evidence type="ECO:0000256" key="2">
    <source>
        <dbReference type="ARBA" id="ARBA00022448"/>
    </source>
</evidence>
<dbReference type="InterPro" id="IPR039426">
    <property type="entry name" value="TonB-dep_rcpt-like"/>
</dbReference>
<evidence type="ECO:0000256" key="5">
    <source>
        <dbReference type="ARBA" id="ARBA00022692"/>
    </source>
</evidence>
<evidence type="ECO:0000256" key="11">
    <source>
        <dbReference type="PROSITE-ProRule" id="PRU01360"/>
    </source>
</evidence>
<gene>
    <name evidence="17" type="ORF">AZF00_07295</name>
</gene>
<organism evidence="17 18">
    <name type="scientific">Zhongshania aliphaticivorans</name>
    <dbReference type="NCBI Taxonomy" id="1470434"/>
    <lineage>
        <taxon>Bacteria</taxon>
        <taxon>Pseudomonadati</taxon>
        <taxon>Pseudomonadota</taxon>
        <taxon>Gammaproteobacteria</taxon>
        <taxon>Cellvibrionales</taxon>
        <taxon>Spongiibacteraceae</taxon>
        <taxon>Zhongshania</taxon>
    </lineage>
</organism>
<protein>
    <recommendedName>
        <fullName evidence="19">TonB-dependent receptor</fullName>
    </recommendedName>
</protein>
<keyword evidence="3 11" id="KW-1134">Transmembrane beta strand</keyword>
<dbReference type="EMBL" id="CP014544">
    <property type="protein sequence ID" value="AMO68119.1"/>
    <property type="molecule type" value="Genomic_DNA"/>
</dbReference>
<evidence type="ECO:0000256" key="9">
    <source>
        <dbReference type="ARBA" id="ARBA00023136"/>
    </source>
</evidence>
<dbReference type="InterPro" id="IPR036942">
    <property type="entry name" value="Beta-barrel_TonB_sf"/>
</dbReference>
<comment type="subcellular location">
    <subcellularLocation>
        <location evidence="1 11">Cell outer membrane</location>
        <topology evidence="1 11">Multi-pass membrane protein</topology>
    </subcellularLocation>
</comment>
<dbReference type="GO" id="GO:0006826">
    <property type="term" value="P:iron ion transport"/>
    <property type="evidence" value="ECO:0007669"/>
    <property type="project" value="UniProtKB-KW"/>
</dbReference>
<evidence type="ECO:0008006" key="19">
    <source>
        <dbReference type="Google" id="ProtNLM"/>
    </source>
</evidence>
<evidence type="ECO:0000256" key="3">
    <source>
        <dbReference type="ARBA" id="ARBA00022452"/>
    </source>
</evidence>
<evidence type="ECO:0000256" key="7">
    <source>
        <dbReference type="ARBA" id="ARBA00023065"/>
    </source>
</evidence>
<sequence length="682" mass="76264">MITKQLSPLALAFCLLPNTGVAAESNTEPAQEVVSVTADRIEKQIREQSLAISVIDKQDIDNIGHTHISEILSQTPGVWISRGNGQEHLTAIRSAVLTGAGSCGAFYFAEDGIPLRAPGFCNVNALFDVNAEQAERIEVIRGPGTAVHGSNALNGVINIISAAPSEEAETHLSLEGGPDDYGRVKFSHSDTNGKHGYRLSAQGNHDGGYKDDSGFDQQKLNFRHDFQGDIWTIQSLLSASNLNQETAGYLIGKDAYKDASRKRENPNPEAFRNSQSVRFYSRFEREGDKDSRFVVTPYARFTEMAFLQHFLPGTPLEENGERSVGVQTAFYQNYSENVTLYNGFDMELTSAYLEQSQALPGVGPFPTGQHYDYDVDAFYAAWFVGGDWQAAKNTKINFGARYDLQFYDYQNNMISGNTAADGSACLPSGCRYARPTDDKEHFKNSSFNAGIIQSLSANTDLIANASHGFRAPQAAELYRLQAQQLNADLDEESLNSVEFGFRGIWPALNYRVALYWMQKDDVIIQDSTRRNINGGKTLDRGIEADFNWQLSQTLQWQLQASYSKHQYGNDALAPEGNELDTAPRQLASTRLRWQPFISSTFEFEVQYQGDYFLDGDNLHRYEGHTLGNVRWRQQLNEQVYTVLRINNIAGIDYAERADYAFGNYRYFTGEPRAAYIELGIDF</sequence>
<comment type="similarity">
    <text evidence="11 12">Belongs to the TonB-dependent receptor family.</text>
</comment>
<keyword evidence="5 11" id="KW-0812">Transmembrane</keyword>
<dbReference type="STRING" id="1470434.AZF00_07295"/>
<keyword evidence="8 12" id="KW-0798">TonB box</keyword>
<evidence type="ECO:0000256" key="13">
    <source>
        <dbReference type="SAM" id="MobiDB-lite"/>
    </source>
</evidence>
<dbReference type="InterPro" id="IPR037066">
    <property type="entry name" value="Plug_dom_sf"/>
</dbReference>
<dbReference type="Proteomes" id="UP000074119">
    <property type="component" value="Chromosome"/>
</dbReference>
<dbReference type="SUPFAM" id="SSF56935">
    <property type="entry name" value="Porins"/>
    <property type="match status" value="1"/>
</dbReference>
<evidence type="ECO:0000256" key="12">
    <source>
        <dbReference type="RuleBase" id="RU003357"/>
    </source>
</evidence>
<keyword evidence="7" id="KW-0406">Ion transport</keyword>
<dbReference type="Pfam" id="PF00593">
    <property type="entry name" value="TonB_dep_Rec_b-barrel"/>
    <property type="match status" value="1"/>
</dbReference>
<feature type="chain" id="PRO_5007274999" description="TonB-dependent receptor" evidence="14">
    <location>
        <begin position="23"/>
        <end position="682"/>
    </location>
</feature>
<dbReference type="PANTHER" id="PTHR32552:SF81">
    <property type="entry name" value="TONB-DEPENDENT OUTER MEMBRANE RECEPTOR"/>
    <property type="match status" value="1"/>
</dbReference>
<dbReference type="RefSeq" id="WP_008247440.1">
    <property type="nucleotide sequence ID" value="NZ_CP014544.1"/>
</dbReference>
<feature type="signal peptide" evidence="14">
    <location>
        <begin position="1"/>
        <end position="22"/>
    </location>
</feature>
<feature type="domain" description="TonB-dependent receptor-like beta-barrel" evidence="15">
    <location>
        <begin position="181"/>
        <end position="647"/>
    </location>
</feature>
<evidence type="ECO:0000259" key="16">
    <source>
        <dbReference type="Pfam" id="PF07715"/>
    </source>
</evidence>
<dbReference type="KEGG" id="zal:AZF00_07295"/>
<evidence type="ECO:0000256" key="8">
    <source>
        <dbReference type="ARBA" id="ARBA00023077"/>
    </source>
</evidence>
<dbReference type="GO" id="GO:0009279">
    <property type="term" value="C:cell outer membrane"/>
    <property type="evidence" value="ECO:0007669"/>
    <property type="project" value="UniProtKB-SubCell"/>
</dbReference>
<feature type="domain" description="TonB-dependent receptor plug" evidence="16">
    <location>
        <begin position="45"/>
        <end position="156"/>
    </location>
</feature>
<evidence type="ECO:0000256" key="4">
    <source>
        <dbReference type="ARBA" id="ARBA00022496"/>
    </source>
</evidence>
<name>A0A127M4G2_9GAMM</name>
<accession>A0A127M4G2</accession>
<keyword evidence="9 11" id="KW-0472">Membrane</keyword>
<evidence type="ECO:0000256" key="6">
    <source>
        <dbReference type="ARBA" id="ARBA00023004"/>
    </source>
</evidence>
<evidence type="ECO:0000313" key="18">
    <source>
        <dbReference type="Proteomes" id="UP000074119"/>
    </source>
</evidence>
<reference evidence="17 18" key="1">
    <citation type="submission" date="2015-12" db="EMBL/GenBank/DDBJ databases">
        <authorList>
            <person name="Shamseldin A."/>
            <person name="Moawad H."/>
            <person name="Abd El-Rahim W.M."/>
            <person name="Sadowsky M.J."/>
        </authorList>
    </citation>
    <scope>NUCLEOTIDE SEQUENCE [LARGE SCALE GENOMIC DNA]</scope>
    <source>
        <strain evidence="17 18">SM2</strain>
    </source>
</reference>
<evidence type="ECO:0000313" key="17">
    <source>
        <dbReference type="EMBL" id="AMO68119.1"/>
    </source>
</evidence>
<evidence type="ECO:0000259" key="15">
    <source>
        <dbReference type="Pfam" id="PF00593"/>
    </source>
</evidence>
<dbReference type="InterPro" id="IPR000531">
    <property type="entry name" value="Beta-barrel_TonB"/>
</dbReference>
<dbReference type="PANTHER" id="PTHR32552">
    <property type="entry name" value="FERRICHROME IRON RECEPTOR-RELATED"/>
    <property type="match status" value="1"/>
</dbReference>
<evidence type="ECO:0000256" key="14">
    <source>
        <dbReference type="SAM" id="SignalP"/>
    </source>
</evidence>